<dbReference type="Proteomes" id="UP000281128">
    <property type="component" value="Unassembled WGS sequence"/>
</dbReference>
<evidence type="ECO:0000256" key="4">
    <source>
        <dbReference type="ARBA" id="ARBA00023054"/>
    </source>
</evidence>
<keyword evidence="7" id="KW-1185">Reference proteome</keyword>
<gene>
    <name evidence="6" type="primary">rmuC</name>
    <name evidence="6" type="ORF">D6850_15355</name>
</gene>
<dbReference type="Pfam" id="PF02646">
    <property type="entry name" value="RmuC"/>
    <property type="match status" value="1"/>
</dbReference>
<comment type="similarity">
    <text evidence="2">Belongs to the RmuC family.</text>
</comment>
<evidence type="ECO:0000313" key="7">
    <source>
        <dbReference type="Proteomes" id="UP000281128"/>
    </source>
</evidence>
<sequence>MIELGGASLSLDDPRALAALAGLAAVVLVLFLLIAAVRAASRSARQVALMERRLRSLGDGQQQLAGGLTHVAEAQSAAQTNMLHLMEKRLLEVSERMNENLHGSARRTAQSLGDLQQRLETIDKAQANITRLSGDVLTLQDILSNKQTRGAFGEIQLHDIVLKALPSDSYSLQRTLSNGRRADCLIHLPNPPGPICIDSKFPLEAYEALRRAATDAEAAEAARFLRASVRKHIRDIAERYILDGETADGALMFLPSEAVYAELHANFPDLVREGFAAKVWIVSPTTCMATLNTMRAILKDARMREQAGAIRRELGLLFADVDRLGARVENLDRHFGQASKDIAEIKISADKAGRRARRLDNFDFEELAPESDPAIPELPAGE</sequence>
<evidence type="ECO:0000256" key="5">
    <source>
        <dbReference type="ARBA" id="ARBA00023172"/>
    </source>
</evidence>
<organism evidence="6 7">
    <name type="scientific">Roseovarius spongiae</name>
    <dbReference type="NCBI Taxonomy" id="2320272"/>
    <lineage>
        <taxon>Bacteria</taxon>
        <taxon>Pseudomonadati</taxon>
        <taxon>Pseudomonadota</taxon>
        <taxon>Alphaproteobacteria</taxon>
        <taxon>Rhodobacterales</taxon>
        <taxon>Roseobacteraceae</taxon>
        <taxon>Roseovarius</taxon>
    </lineage>
</organism>
<protein>
    <recommendedName>
        <fullName evidence="3">DNA recombination protein RmuC homolog</fullName>
    </recommendedName>
</protein>
<dbReference type="RefSeq" id="WP_121168498.1">
    <property type="nucleotide sequence ID" value="NZ_RAPE01000005.1"/>
</dbReference>
<keyword evidence="4" id="KW-0175">Coiled coil</keyword>
<evidence type="ECO:0000256" key="2">
    <source>
        <dbReference type="ARBA" id="ARBA00009840"/>
    </source>
</evidence>
<reference evidence="6 7" key="1">
    <citation type="submission" date="2018-09" db="EMBL/GenBank/DDBJ databases">
        <title>Roseovarius spongiae sp. nov., isolated from a marine sponge.</title>
        <authorList>
            <person name="Zhuang L."/>
            <person name="Luo L."/>
        </authorList>
    </citation>
    <scope>NUCLEOTIDE SEQUENCE [LARGE SCALE GENOMIC DNA]</scope>
    <source>
        <strain evidence="6 7">HN-E21</strain>
    </source>
</reference>
<evidence type="ECO:0000313" key="6">
    <source>
        <dbReference type="EMBL" id="RKF12884.1"/>
    </source>
</evidence>
<name>A0A3A8ATK2_9RHOB</name>
<keyword evidence="5" id="KW-0233">DNA recombination</keyword>
<comment type="caution">
    <text evidence="6">The sequence shown here is derived from an EMBL/GenBank/DDBJ whole genome shotgun (WGS) entry which is preliminary data.</text>
</comment>
<comment type="function">
    <text evidence="1">Involved in DNA recombination.</text>
</comment>
<dbReference type="OrthoDB" id="370725at2"/>
<proteinExistence type="inferred from homology"/>
<evidence type="ECO:0000256" key="3">
    <source>
        <dbReference type="ARBA" id="ARBA00021840"/>
    </source>
</evidence>
<dbReference type="InterPro" id="IPR003798">
    <property type="entry name" value="DNA_recombination_RmuC"/>
</dbReference>
<dbReference type="PANTHER" id="PTHR30563">
    <property type="entry name" value="DNA RECOMBINATION PROTEIN RMUC"/>
    <property type="match status" value="1"/>
</dbReference>
<accession>A0A3A8ATK2</accession>
<evidence type="ECO:0000256" key="1">
    <source>
        <dbReference type="ARBA" id="ARBA00003416"/>
    </source>
</evidence>
<dbReference type="GO" id="GO:0006310">
    <property type="term" value="P:DNA recombination"/>
    <property type="evidence" value="ECO:0007669"/>
    <property type="project" value="UniProtKB-KW"/>
</dbReference>
<dbReference type="PANTHER" id="PTHR30563:SF0">
    <property type="entry name" value="DNA RECOMBINATION PROTEIN RMUC"/>
    <property type="match status" value="1"/>
</dbReference>
<dbReference type="EMBL" id="RAPE01000005">
    <property type="protein sequence ID" value="RKF12884.1"/>
    <property type="molecule type" value="Genomic_DNA"/>
</dbReference>
<dbReference type="AlphaFoldDB" id="A0A3A8ATK2"/>